<sequence>MSTPTTMVSLSVELSSLNRLEFNKRFWLPSCIGKLVELAMALLVITTDKITAMEITTTRTSPMIASALSLKLFLNLADLWLKRFLS</sequence>
<gene>
    <name evidence="1" type="ORF">BpHYR1_000581</name>
</gene>
<dbReference type="EMBL" id="REGN01000317">
    <property type="protein sequence ID" value="RNA42817.1"/>
    <property type="molecule type" value="Genomic_DNA"/>
</dbReference>
<dbReference type="AlphaFoldDB" id="A0A3M7T4F8"/>
<name>A0A3M7T4F8_BRAPC</name>
<protein>
    <submittedName>
        <fullName evidence="1">Uncharacterized protein</fullName>
    </submittedName>
</protein>
<dbReference type="Proteomes" id="UP000276133">
    <property type="component" value="Unassembled WGS sequence"/>
</dbReference>
<comment type="caution">
    <text evidence="1">The sequence shown here is derived from an EMBL/GenBank/DDBJ whole genome shotgun (WGS) entry which is preliminary data.</text>
</comment>
<proteinExistence type="predicted"/>
<organism evidence="1 2">
    <name type="scientific">Brachionus plicatilis</name>
    <name type="common">Marine rotifer</name>
    <name type="synonym">Brachionus muelleri</name>
    <dbReference type="NCBI Taxonomy" id="10195"/>
    <lineage>
        <taxon>Eukaryota</taxon>
        <taxon>Metazoa</taxon>
        <taxon>Spiralia</taxon>
        <taxon>Gnathifera</taxon>
        <taxon>Rotifera</taxon>
        <taxon>Eurotatoria</taxon>
        <taxon>Monogononta</taxon>
        <taxon>Pseudotrocha</taxon>
        <taxon>Ploima</taxon>
        <taxon>Brachionidae</taxon>
        <taxon>Brachionus</taxon>
    </lineage>
</organism>
<evidence type="ECO:0000313" key="1">
    <source>
        <dbReference type="EMBL" id="RNA42817.1"/>
    </source>
</evidence>
<keyword evidence="2" id="KW-1185">Reference proteome</keyword>
<evidence type="ECO:0000313" key="2">
    <source>
        <dbReference type="Proteomes" id="UP000276133"/>
    </source>
</evidence>
<accession>A0A3M7T4F8</accession>
<reference evidence="1 2" key="1">
    <citation type="journal article" date="2018" name="Sci. Rep.">
        <title>Genomic signatures of local adaptation to the degree of environmental predictability in rotifers.</title>
        <authorList>
            <person name="Franch-Gras L."/>
            <person name="Hahn C."/>
            <person name="Garcia-Roger E.M."/>
            <person name="Carmona M.J."/>
            <person name="Serra M."/>
            <person name="Gomez A."/>
        </authorList>
    </citation>
    <scope>NUCLEOTIDE SEQUENCE [LARGE SCALE GENOMIC DNA]</scope>
    <source>
        <strain evidence="1">HYR1</strain>
    </source>
</reference>